<dbReference type="Proteomes" id="UP000198409">
    <property type="component" value="Unassembled WGS sequence"/>
</dbReference>
<keyword evidence="7 9" id="KW-0472">Membrane</keyword>
<reference evidence="11" key="1">
    <citation type="submission" date="2017-06" db="EMBL/GenBank/DDBJ databases">
        <authorList>
            <person name="Kim H.J."/>
            <person name="Triplett B.A."/>
        </authorList>
    </citation>
    <scope>NUCLEOTIDE SEQUENCE [LARGE SCALE GENOMIC DNA]</scope>
    <source>
        <strain evidence="11">DSM 26170</strain>
    </source>
</reference>
<evidence type="ECO:0000256" key="2">
    <source>
        <dbReference type="ARBA" id="ARBA00006464"/>
    </source>
</evidence>
<reference evidence="12 14" key="3">
    <citation type="submission" date="2019-02" db="EMBL/GenBank/DDBJ databases">
        <authorList>
            <person name="Zhang G."/>
        </authorList>
    </citation>
    <scope>NUCLEOTIDE SEQUENCE [LARGE SCALE GENOMIC DNA]</scope>
    <source>
        <strain evidence="12 14">CMB17</strain>
    </source>
</reference>
<evidence type="ECO:0000256" key="4">
    <source>
        <dbReference type="ARBA" id="ARBA00022679"/>
    </source>
</evidence>
<evidence type="ECO:0000313" key="13">
    <source>
        <dbReference type="Proteomes" id="UP000198409"/>
    </source>
</evidence>
<dbReference type="GO" id="GO:0000271">
    <property type="term" value="P:polysaccharide biosynthetic process"/>
    <property type="evidence" value="ECO:0007669"/>
    <property type="project" value="UniProtKB-KW"/>
</dbReference>
<dbReference type="RefSeq" id="WP_089388127.1">
    <property type="nucleotide sequence ID" value="NZ_FZNM01000006.1"/>
</dbReference>
<keyword evidence="3" id="KW-1003">Cell membrane</keyword>
<dbReference type="PANTHER" id="PTHR30576:SF4">
    <property type="entry name" value="UNDECAPRENYL-PHOSPHATE GALACTOSE PHOSPHOTRANSFERASE"/>
    <property type="match status" value="1"/>
</dbReference>
<dbReference type="AlphaFoldDB" id="A0A238WUW4"/>
<evidence type="ECO:0000313" key="11">
    <source>
        <dbReference type="EMBL" id="SNR50345.1"/>
    </source>
</evidence>
<feature type="domain" description="Bacterial sugar transferase" evidence="10">
    <location>
        <begin position="32"/>
        <end position="220"/>
    </location>
</feature>
<comment type="similarity">
    <text evidence="2">Belongs to the bacterial sugar transferase family.</text>
</comment>
<evidence type="ECO:0000256" key="5">
    <source>
        <dbReference type="ARBA" id="ARBA00022692"/>
    </source>
</evidence>
<feature type="transmembrane region" description="Helical" evidence="9">
    <location>
        <begin position="38"/>
        <end position="59"/>
    </location>
</feature>
<dbReference type="PANTHER" id="PTHR30576">
    <property type="entry name" value="COLANIC BIOSYNTHESIS UDP-GLUCOSE LIPID CARRIER TRANSFERASE"/>
    <property type="match status" value="1"/>
</dbReference>
<dbReference type="GO" id="GO:0005886">
    <property type="term" value="C:plasma membrane"/>
    <property type="evidence" value="ECO:0007669"/>
    <property type="project" value="UniProtKB-SubCell"/>
</dbReference>
<keyword evidence="6 9" id="KW-1133">Transmembrane helix</keyword>
<keyword evidence="14" id="KW-1185">Reference proteome</keyword>
<gene>
    <name evidence="12" type="ORF">EYF88_10355</name>
    <name evidence="11" type="ORF">SAMN06265378_10683</name>
</gene>
<dbReference type="Proteomes" id="UP000292859">
    <property type="component" value="Unassembled WGS sequence"/>
</dbReference>
<evidence type="ECO:0000256" key="1">
    <source>
        <dbReference type="ARBA" id="ARBA00004236"/>
    </source>
</evidence>
<evidence type="ECO:0000256" key="9">
    <source>
        <dbReference type="SAM" id="Phobius"/>
    </source>
</evidence>
<evidence type="ECO:0000259" key="10">
    <source>
        <dbReference type="Pfam" id="PF02397"/>
    </source>
</evidence>
<dbReference type="GO" id="GO:0016780">
    <property type="term" value="F:phosphotransferase activity, for other substituted phosphate groups"/>
    <property type="evidence" value="ECO:0007669"/>
    <property type="project" value="TreeGrafter"/>
</dbReference>
<reference evidence="13" key="2">
    <citation type="submission" date="2017-06" db="EMBL/GenBank/DDBJ databases">
        <authorList>
            <person name="Varghese N."/>
            <person name="Submissions S."/>
        </authorList>
    </citation>
    <scope>NUCLEOTIDE SEQUENCE [LARGE SCALE GENOMIC DNA]</scope>
    <source>
        <strain evidence="13">DSM 26170</strain>
    </source>
</reference>
<evidence type="ECO:0000256" key="8">
    <source>
        <dbReference type="ARBA" id="ARBA00023169"/>
    </source>
</evidence>
<evidence type="ECO:0000256" key="6">
    <source>
        <dbReference type="ARBA" id="ARBA00022989"/>
    </source>
</evidence>
<dbReference type="OrthoDB" id="9808602at2"/>
<proteinExistence type="inferred from homology"/>
<evidence type="ECO:0000313" key="14">
    <source>
        <dbReference type="Proteomes" id="UP000292859"/>
    </source>
</evidence>
<name>A0A238WUW4_9RHOB</name>
<evidence type="ECO:0000256" key="7">
    <source>
        <dbReference type="ARBA" id="ARBA00023136"/>
    </source>
</evidence>
<organism evidence="11 13">
    <name type="scientific">Paracoccus sediminis</name>
    <dbReference type="NCBI Taxonomy" id="1214787"/>
    <lineage>
        <taxon>Bacteria</taxon>
        <taxon>Pseudomonadati</taxon>
        <taxon>Pseudomonadota</taxon>
        <taxon>Alphaproteobacteria</taxon>
        <taxon>Rhodobacterales</taxon>
        <taxon>Paracoccaceae</taxon>
        <taxon>Paracoccus</taxon>
    </lineage>
</organism>
<evidence type="ECO:0000313" key="12">
    <source>
        <dbReference type="EMBL" id="TBN50024.1"/>
    </source>
</evidence>
<dbReference type="EMBL" id="FZNM01000006">
    <property type="protein sequence ID" value="SNR50345.1"/>
    <property type="molecule type" value="Genomic_DNA"/>
</dbReference>
<comment type="subcellular location">
    <subcellularLocation>
        <location evidence="1">Cell membrane</location>
    </subcellularLocation>
</comment>
<dbReference type="InterPro" id="IPR003362">
    <property type="entry name" value="Bact_transf"/>
</dbReference>
<dbReference type="EMBL" id="SIRL01000006">
    <property type="protein sequence ID" value="TBN50024.1"/>
    <property type="molecule type" value="Genomic_DNA"/>
</dbReference>
<keyword evidence="4 11" id="KW-0808">Transferase</keyword>
<dbReference type="Pfam" id="PF02397">
    <property type="entry name" value="Bac_transf"/>
    <property type="match status" value="1"/>
</dbReference>
<sequence>MSVKFQTVALARVAGALSNDKSRPWLYRSLIKRPLDMLMVLLASPVVLPLVVLLALIIMTDGKSPFYAQKRIGRDGRMFRMWKLRSMVHDADQRLGDYLAQNPEAHAEWNTTQKLRHDPRVTGFGRLLRASSMDELPQLWNVLTGDMSLVGPRPMMPDQQELYSGDGYYRLRPGITGFWQTSGRNGTTFAARAWYDDRYENDLSFSKDVAILMRTVSVVVGRTGC</sequence>
<evidence type="ECO:0000256" key="3">
    <source>
        <dbReference type="ARBA" id="ARBA00022475"/>
    </source>
</evidence>
<accession>A0A238WUW4</accession>
<protein>
    <submittedName>
        <fullName evidence="11 12">Sugar transferase</fullName>
    </submittedName>
</protein>
<keyword evidence="8" id="KW-0270">Exopolysaccharide synthesis</keyword>
<keyword evidence="5 9" id="KW-0812">Transmembrane</keyword>